<evidence type="ECO:0000259" key="3">
    <source>
        <dbReference type="Pfam" id="PF13458"/>
    </source>
</evidence>
<gene>
    <name evidence="4" type="ORF">F0Q01_09040</name>
</gene>
<reference evidence="4 5" key="2">
    <citation type="submission" date="2020-03" db="EMBL/GenBank/DDBJ databases">
        <title>Investigating the evolutionary divergence of the Butyrivibrio group.</title>
        <authorList>
            <person name="Skvortsov T."/>
            <person name="Santos F.G."/>
            <person name="Ting K.S."/>
            <person name="Creevey C.J."/>
        </authorList>
    </citation>
    <scope>NUCLEOTIDE SEQUENCE [LARGE SCALE GENOMIC DNA]</scope>
    <source>
        <strain evidence="4 5">MZ8</strain>
    </source>
</reference>
<feature type="domain" description="Leucine-binding protein" evidence="3">
    <location>
        <begin position="39"/>
        <end position="385"/>
    </location>
</feature>
<evidence type="ECO:0000313" key="5">
    <source>
        <dbReference type="Proteomes" id="UP000473091"/>
    </source>
</evidence>
<dbReference type="Gene3D" id="3.40.50.2300">
    <property type="match status" value="2"/>
</dbReference>
<dbReference type="InterPro" id="IPR028082">
    <property type="entry name" value="Peripla_BP_I"/>
</dbReference>
<dbReference type="Pfam" id="PF13458">
    <property type="entry name" value="Peripla_BP_6"/>
    <property type="match status" value="1"/>
</dbReference>
<dbReference type="RefSeq" id="WP_090488295.1">
    <property type="nucleotide sequence ID" value="NZ_VTVE01000002.1"/>
</dbReference>
<dbReference type="InterPro" id="IPR028081">
    <property type="entry name" value="Leu-bd"/>
</dbReference>
<dbReference type="PANTHER" id="PTHR30483">
    <property type="entry name" value="LEUCINE-SPECIFIC-BINDING PROTEIN"/>
    <property type="match status" value="1"/>
</dbReference>
<protein>
    <submittedName>
        <fullName evidence="4">ABC transporter substrate-binding protein</fullName>
    </submittedName>
</protein>
<name>A0A6M0LJJ8_PSEXY</name>
<dbReference type="AlphaFoldDB" id="A0A6M0LJJ8"/>
<dbReference type="Proteomes" id="UP000473091">
    <property type="component" value="Unassembled WGS sequence"/>
</dbReference>
<organism evidence="4 5">
    <name type="scientific">Pseudobutyrivibrio xylanivorans</name>
    <dbReference type="NCBI Taxonomy" id="185007"/>
    <lineage>
        <taxon>Bacteria</taxon>
        <taxon>Bacillati</taxon>
        <taxon>Bacillota</taxon>
        <taxon>Clostridia</taxon>
        <taxon>Lachnospirales</taxon>
        <taxon>Lachnospiraceae</taxon>
        <taxon>Pseudobutyrivibrio</taxon>
    </lineage>
</organism>
<accession>A0A6M0LJJ8</accession>
<dbReference type="PANTHER" id="PTHR30483:SF6">
    <property type="entry name" value="PERIPLASMIC BINDING PROTEIN OF ABC TRANSPORTER FOR NATURAL AMINO ACIDS"/>
    <property type="match status" value="1"/>
</dbReference>
<evidence type="ECO:0000313" key="4">
    <source>
        <dbReference type="EMBL" id="NEX02027.1"/>
    </source>
</evidence>
<sequence length="398" mass="42282">MKRSLGLLLATSLIATSLIGCGESSSSESAQTAGNGDVIKIGVFEPKTGENGSGGAQEELGIEFAHSVRPTVTVGGKEYTIELDWQDNQSDKTVAATAAQKLISDGCVGVIGGYGSGTCIAAGSYFSDAMIPAIGTSCTNTNVTLGNDYYFRVCYLDPFQGTVMADWAIDQGYTEIATIDNIGNEYTSGLVQTFKDEYEAKGGTIVTAETFQTNESDFKAILTNIKNSGVKAVFAPTDYVYAPLLLNQAADLGLEVQWIAGDTWNNPVLTEDAGDNAEGVVLDCFYAEGGNEEFDAAFKEWINSESKYLEANLGTDNIIGNQAMCYDAYMVMCDAIESANSLDGTAIRDALASITVEDGVIGGTVVFDENGDAKKNTTYVLEVKDKAFTFVEEVTHGE</sequence>
<keyword evidence="2" id="KW-0732">Signal</keyword>
<dbReference type="EMBL" id="VTVE01000002">
    <property type="protein sequence ID" value="NEX02027.1"/>
    <property type="molecule type" value="Genomic_DNA"/>
</dbReference>
<reference evidence="4 5" key="1">
    <citation type="submission" date="2019-09" db="EMBL/GenBank/DDBJ databases">
        <authorList>
            <person name="Pidcock S.E."/>
            <person name="Huws S.A."/>
        </authorList>
    </citation>
    <scope>NUCLEOTIDE SEQUENCE [LARGE SCALE GENOMIC DNA]</scope>
    <source>
        <strain evidence="4 5">MZ8</strain>
    </source>
</reference>
<dbReference type="SUPFAM" id="SSF53822">
    <property type="entry name" value="Periplasmic binding protein-like I"/>
    <property type="match status" value="1"/>
</dbReference>
<comment type="caution">
    <text evidence="4">The sequence shown here is derived from an EMBL/GenBank/DDBJ whole genome shotgun (WGS) entry which is preliminary data.</text>
</comment>
<dbReference type="CDD" id="cd06347">
    <property type="entry name" value="PBP1_ABC_LivK_ligand_binding-like"/>
    <property type="match status" value="1"/>
</dbReference>
<evidence type="ECO:0000256" key="2">
    <source>
        <dbReference type="ARBA" id="ARBA00022729"/>
    </source>
</evidence>
<proteinExistence type="inferred from homology"/>
<comment type="similarity">
    <text evidence="1">Belongs to the leucine-binding protein family.</text>
</comment>
<dbReference type="PROSITE" id="PS51257">
    <property type="entry name" value="PROKAR_LIPOPROTEIN"/>
    <property type="match status" value="1"/>
</dbReference>
<evidence type="ECO:0000256" key="1">
    <source>
        <dbReference type="ARBA" id="ARBA00010062"/>
    </source>
</evidence>
<dbReference type="InterPro" id="IPR051010">
    <property type="entry name" value="BCAA_transport"/>
</dbReference>